<accession>A0ABQ6I6P0</accession>
<dbReference type="EMBL" id="BSUK01000001">
    <property type="protein sequence ID" value="GMA26180.1"/>
    <property type="molecule type" value="Genomic_DNA"/>
</dbReference>
<reference evidence="2" key="1">
    <citation type="journal article" date="2019" name="Int. J. Syst. Evol. Microbiol.">
        <title>The Global Catalogue of Microorganisms (GCM) 10K type strain sequencing project: providing services to taxonomists for standard genome sequencing and annotation.</title>
        <authorList>
            <consortium name="The Broad Institute Genomics Platform"/>
            <consortium name="The Broad Institute Genome Sequencing Center for Infectious Disease"/>
            <person name="Wu L."/>
            <person name="Ma J."/>
        </authorList>
    </citation>
    <scope>NUCLEOTIDE SEQUENCE [LARGE SCALE GENOMIC DNA]</scope>
    <source>
        <strain evidence="2">NBRC 106348</strain>
    </source>
</reference>
<dbReference type="Proteomes" id="UP001157091">
    <property type="component" value="Unassembled WGS sequence"/>
</dbReference>
<gene>
    <name evidence="1" type="ORF">GCM10025864_39390</name>
</gene>
<evidence type="ECO:0000313" key="2">
    <source>
        <dbReference type="Proteomes" id="UP001157091"/>
    </source>
</evidence>
<sequence>MKVTIVTTDGGSVAIQSMSGDGVMELVEQWTAGDNQVLAFSLDDTATTYIARSQIVRIDVD</sequence>
<comment type="caution">
    <text evidence="1">The sequence shown here is derived from an EMBL/GenBank/DDBJ whole genome shotgun (WGS) entry which is preliminary data.</text>
</comment>
<proteinExistence type="predicted"/>
<name>A0ABQ6I6P0_9MICO</name>
<protein>
    <submittedName>
        <fullName evidence="1">Uncharacterized protein</fullName>
    </submittedName>
</protein>
<dbReference type="RefSeq" id="WP_284294536.1">
    <property type="nucleotide sequence ID" value="NZ_BSUK01000001.1"/>
</dbReference>
<keyword evidence="2" id="KW-1185">Reference proteome</keyword>
<organism evidence="1 2">
    <name type="scientific">Luteimicrobium album</name>
    <dbReference type="NCBI Taxonomy" id="1054550"/>
    <lineage>
        <taxon>Bacteria</taxon>
        <taxon>Bacillati</taxon>
        <taxon>Actinomycetota</taxon>
        <taxon>Actinomycetes</taxon>
        <taxon>Micrococcales</taxon>
        <taxon>Luteimicrobium</taxon>
    </lineage>
</organism>
<evidence type="ECO:0000313" key="1">
    <source>
        <dbReference type="EMBL" id="GMA26180.1"/>
    </source>
</evidence>